<dbReference type="InterPro" id="IPR000551">
    <property type="entry name" value="MerR-type_HTH_dom"/>
</dbReference>
<dbReference type="InterPro" id="IPR009061">
    <property type="entry name" value="DNA-bd_dom_put_sf"/>
</dbReference>
<reference evidence="6 7" key="1">
    <citation type="submission" date="2018-07" db="EMBL/GenBank/DDBJ databases">
        <title>Genomic Encyclopedia of Type Strains, Phase IV (KMG-IV): sequencing the most valuable type-strain genomes for metagenomic binning, comparative biology and taxonomic classification.</title>
        <authorList>
            <person name="Goeker M."/>
        </authorList>
    </citation>
    <scope>NUCLEOTIDE SEQUENCE [LARGE SCALE GENOMIC DNA]</scope>
    <source>
        <strain evidence="6 7">DSM 26407</strain>
    </source>
</reference>
<organism evidence="6 7">
    <name type="scientific">Thioalbus denitrificans</name>
    <dbReference type="NCBI Taxonomy" id="547122"/>
    <lineage>
        <taxon>Bacteria</taxon>
        <taxon>Pseudomonadati</taxon>
        <taxon>Pseudomonadota</taxon>
        <taxon>Gammaproteobacteria</taxon>
        <taxon>Chromatiales</taxon>
        <taxon>Ectothiorhodospiraceae</taxon>
        <taxon>Thioalbus</taxon>
    </lineage>
</organism>
<dbReference type="EMBL" id="QPJY01000009">
    <property type="protein sequence ID" value="RCX26530.1"/>
    <property type="molecule type" value="Genomic_DNA"/>
</dbReference>
<dbReference type="PROSITE" id="PS50937">
    <property type="entry name" value="HTH_MERR_2"/>
    <property type="match status" value="1"/>
</dbReference>
<dbReference type="CDD" id="cd04770">
    <property type="entry name" value="HTH_HMRTR"/>
    <property type="match status" value="1"/>
</dbReference>
<protein>
    <submittedName>
        <fullName evidence="6">Zn(II)-responsive transcriptional regulator/Cu(I)-responsive transcriptional regulator,TIGR02044</fullName>
    </submittedName>
</protein>
<accession>A0A369BXU8</accession>
<feature type="domain" description="HTH merR-type" evidence="5">
    <location>
        <begin position="3"/>
        <end position="72"/>
    </location>
</feature>
<evidence type="ECO:0000256" key="3">
    <source>
        <dbReference type="ARBA" id="ARBA00023163"/>
    </source>
</evidence>
<proteinExistence type="predicted"/>
<evidence type="ECO:0000313" key="6">
    <source>
        <dbReference type="EMBL" id="RCX26530.1"/>
    </source>
</evidence>
<feature type="coiled-coil region" evidence="4">
    <location>
        <begin position="84"/>
        <end position="111"/>
    </location>
</feature>
<evidence type="ECO:0000256" key="4">
    <source>
        <dbReference type="SAM" id="Coils"/>
    </source>
</evidence>
<dbReference type="AlphaFoldDB" id="A0A369BXU8"/>
<evidence type="ECO:0000259" key="5">
    <source>
        <dbReference type="PROSITE" id="PS50937"/>
    </source>
</evidence>
<dbReference type="PRINTS" id="PR00040">
    <property type="entry name" value="HTHMERR"/>
</dbReference>
<dbReference type="PANTHER" id="PTHR30204">
    <property type="entry name" value="REDOX-CYCLING DRUG-SENSING TRANSCRIPTIONAL ACTIVATOR SOXR"/>
    <property type="match status" value="1"/>
</dbReference>
<dbReference type="Proteomes" id="UP000252707">
    <property type="component" value="Unassembled WGS sequence"/>
</dbReference>
<keyword evidence="1" id="KW-0805">Transcription regulation</keyword>
<dbReference type="Pfam" id="PF09278">
    <property type="entry name" value="MerR-DNA-bind"/>
    <property type="match status" value="1"/>
</dbReference>
<dbReference type="PANTHER" id="PTHR30204:SF94">
    <property type="entry name" value="HEAVY METAL-DEPENDENT TRANSCRIPTIONAL REGULATOR HI_0293-RELATED"/>
    <property type="match status" value="1"/>
</dbReference>
<evidence type="ECO:0000256" key="1">
    <source>
        <dbReference type="ARBA" id="ARBA00023015"/>
    </source>
</evidence>
<dbReference type="GO" id="GO:0003677">
    <property type="term" value="F:DNA binding"/>
    <property type="evidence" value="ECO:0007669"/>
    <property type="project" value="UniProtKB-KW"/>
</dbReference>
<evidence type="ECO:0000313" key="7">
    <source>
        <dbReference type="Proteomes" id="UP000252707"/>
    </source>
</evidence>
<dbReference type="GO" id="GO:0003700">
    <property type="term" value="F:DNA-binding transcription factor activity"/>
    <property type="evidence" value="ECO:0007669"/>
    <property type="project" value="InterPro"/>
</dbReference>
<evidence type="ECO:0000256" key="2">
    <source>
        <dbReference type="ARBA" id="ARBA00023125"/>
    </source>
</evidence>
<dbReference type="Gene3D" id="1.10.1660.10">
    <property type="match status" value="1"/>
</dbReference>
<sequence length="146" mass="16097">MDNLTIGRLAKQTGLGVETLRYYERRGLIEPESRTAAGYRLFAPDALRRLRFIRRAQALGFSLDEIAELLALSERPAESAAEVKRLTQAKIDDIENRIHDLERMRSALQALEVTCPGHAGTTAECPILAALNDGEPGVKASRRASP</sequence>
<comment type="caution">
    <text evidence="6">The sequence shown here is derived from an EMBL/GenBank/DDBJ whole genome shotgun (WGS) entry which is preliminary data.</text>
</comment>
<dbReference type="OrthoDB" id="9808480at2"/>
<keyword evidence="2" id="KW-0238">DNA-binding</keyword>
<dbReference type="SUPFAM" id="SSF46955">
    <property type="entry name" value="Putative DNA-binding domain"/>
    <property type="match status" value="1"/>
</dbReference>
<dbReference type="Pfam" id="PF00376">
    <property type="entry name" value="MerR"/>
    <property type="match status" value="1"/>
</dbReference>
<gene>
    <name evidence="6" type="ORF">DFQ59_10959</name>
</gene>
<keyword evidence="4" id="KW-0175">Coiled coil</keyword>
<keyword evidence="7" id="KW-1185">Reference proteome</keyword>
<dbReference type="InterPro" id="IPR015358">
    <property type="entry name" value="Tscrpt_reg_MerR_DNA-bd"/>
</dbReference>
<name>A0A369BXU8_9GAMM</name>
<keyword evidence="3" id="KW-0804">Transcription</keyword>
<dbReference type="RefSeq" id="WP_114280611.1">
    <property type="nucleotide sequence ID" value="NZ_QPJY01000009.1"/>
</dbReference>
<dbReference type="InterPro" id="IPR047057">
    <property type="entry name" value="MerR_fam"/>
</dbReference>
<dbReference type="SMART" id="SM00422">
    <property type="entry name" value="HTH_MERR"/>
    <property type="match status" value="1"/>
</dbReference>